<dbReference type="RefSeq" id="WP_245793572.1">
    <property type="nucleotide sequence ID" value="NZ_FOSG01000007.1"/>
</dbReference>
<accession>A0A1I4AUC8</accession>
<gene>
    <name evidence="3" type="ORF">SAMN05192584_107135</name>
</gene>
<feature type="domain" description="DUF1206" evidence="2">
    <location>
        <begin position="8"/>
        <end position="74"/>
    </location>
</feature>
<name>A0A1I4AUC8_9ACTN</name>
<evidence type="ECO:0000313" key="4">
    <source>
        <dbReference type="Proteomes" id="UP000198928"/>
    </source>
</evidence>
<dbReference type="AlphaFoldDB" id="A0A1I4AUC8"/>
<dbReference type="EMBL" id="FOSG01000007">
    <property type="protein sequence ID" value="SFK60065.1"/>
    <property type="molecule type" value="Genomic_DNA"/>
</dbReference>
<reference evidence="4" key="1">
    <citation type="submission" date="2016-10" db="EMBL/GenBank/DDBJ databases">
        <authorList>
            <person name="Varghese N."/>
            <person name="Submissions S."/>
        </authorList>
    </citation>
    <scope>NUCLEOTIDE SEQUENCE [LARGE SCALE GENOMIC DNA]</scope>
    <source>
        <strain evidence="4">PL19</strain>
    </source>
</reference>
<dbReference type="Proteomes" id="UP000198928">
    <property type="component" value="Unassembled WGS sequence"/>
</dbReference>
<feature type="transmembrane region" description="Helical" evidence="1">
    <location>
        <begin position="133"/>
        <end position="157"/>
    </location>
</feature>
<evidence type="ECO:0000313" key="3">
    <source>
        <dbReference type="EMBL" id="SFK60065.1"/>
    </source>
</evidence>
<evidence type="ECO:0000259" key="2">
    <source>
        <dbReference type="Pfam" id="PF06724"/>
    </source>
</evidence>
<keyword evidence="1" id="KW-0812">Transmembrane</keyword>
<feature type="domain" description="DUF1206" evidence="2">
    <location>
        <begin position="91"/>
        <end position="157"/>
    </location>
</feature>
<feature type="transmembrane region" description="Helical" evidence="1">
    <location>
        <begin position="178"/>
        <end position="205"/>
    </location>
</feature>
<proteinExistence type="predicted"/>
<protein>
    <recommendedName>
        <fullName evidence="2">DUF1206 domain-containing protein</fullName>
    </recommendedName>
</protein>
<feature type="transmembrane region" description="Helical" evidence="1">
    <location>
        <begin position="48"/>
        <end position="70"/>
    </location>
</feature>
<feature type="transmembrane region" description="Helical" evidence="1">
    <location>
        <begin position="225"/>
        <end position="248"/>
    </location>
</feature>
<organism evidence="3 4">
    <name type="scientific">Streptomyces pini</name>
    <dbReference type="NCBI Taxonomy" id="1520580"/>
    <lineage>
        <taxon>Bacteria</taxon>
        <taxon>Bacillati</taxon>
        <taxon>Actinomycetota</taxon>
        <taxon>Actinomycetes</taxon>
        <taxon>Kitasatosporales</taxon>
        <taxon>Streptomycetaceae</taxon>
        <taxon>Streptomyces</taxon>
    </lineage>
</organism>
<feature type="transmembrane region" description="Helical" evidence="1">
    <location>
        <begin position="7"/>
        <end position="28"/>
    </location>
</feature>
<evidence type="ECO:0000256" key="1">
    <source>
        <dbReference type="SAM" id="Phobius"/>
    </source>
</evidence>
<keyword evidence="1" id="KW-0472">Membrane</keyword>
<dbReference type="Pfam" id="PF06724">
    <property type="entry name" value="DUF1206"/>
    <property type="match status" value="3"/>
</dbReference>
<keyword evidence="4" id="KW-1185">Reference proteome</keyword>
<feature type="domain" description="DUF1206" evidence="2">
    <location>
        <begin position="182"/>
        <end position="250"/>
    </location>
</feature>
<dbReference type="InterPro" id="IPR009597">
    <property type="entry name" value="DUF1206"/>
</dbReference>
<keyword evidence="1" id="KW-1133">Transmembrane helix</keyword>
<feature type="transmembrane region" description="Helical" evidence="1">
    <location>
        <begin position="91"/>
        <end position="113"/>
    </location>
</feature>
<sequence>MTAAARWGLAAYGVIYLLIGLLALRIAFGDAEHQADSGGALRELAQQPFGNFLVWAVGIGLAGLALWRLSEAVLGAARPKGHTPKERLRSAARFAVLAVLAASAITFAAGTGSGGTAGDRPEDLTSRVFELPAGRWLVGALGLVVVAVGVWSGVRALRYKFREELGPVPARLRRAVDVLGVAGGLARGLVFAVAGGFVVLAAVRYDSDETKGLDESLRTLATAPAGPWLLAAVATGLALYGLFLFALARWHKG</sequence>